<evidence type="ECO:0000313" key="3">
    <source>
        <dbReference type="Proteomes" id="UP000749646"/>
    </source>
</evidence>
<protein>
    <submittedName>
        <fullName evidence="2">Uncharacterized protein</fullName>
    </submittedName>
</protein>
<accession>A0A9P6STH6</accession>
<proteinExistence type="predicted"/>
<name>A0A9P6STH6_9FUNG</name>
<organism evidence="2 3">
    <name type="scientific">Modicella reniformis</name>
    <dbReference type="NCBI Taxonomy" id="1440133"/>
    <lineage>
        <taxon>Eukaryota</taxon>
        <taxon>Fungi</taxon>
        <taxon>Fungi incertae sedis</taxon>
        <taxon>Mucoromycota</taxon>
        <taxon>Mortierellomycotina</taxon>
        <taxon>Mortierellomycetes</taxon>
        <taxon>Mortierellales</taxon>
        <taxon>Mortierellaceae</taxon>
        <taxon>Modicella</taxon>
    </lineage>
</organism>
<gene>
    <name evidence="2" type="ORF">BGZ65_004265</name>
</gene>
<reference evidence="2" key="1">
    <citation type="journal article" date="2020" name="Fungal Divers.">
        <title>Resolving the Mortierellaceae phylogeny through synthesis of multi-gene phylogenetics and phylogenomics.</title>
        <authorList>
            <person name="Vandepol N."/>
            <person name="Liber J."/>
            <person name="Desiro A."/>
            <person name="Na H."/>
            <person name="Kennedy M."/>
            <person name="Barry K."/>
            <person name="Grigoriev I.V."/>
            <person name="Miller A.N."/>
            <person name="O'Donnell K."/>
            <person name="Stajich J.E."/>
            <person name="Bonito G."/>
        </authorList>
    </citation>
    <scope>NUCLEOTIDE SEQUENCE</scope>
    <source>
        <strain evidence="2">MES-2147</strain>
    </source>
</reference>
<feature type="region of interest" description="Disordered" evidence="1">
    <location>
        <begin position="1"/>
        <end position="107"/>
    </location>
</feature>
<evidence type="ECO:0000256" key="1">
    <source>
        <dbReference type="SAM" id="MobiDB-lite"/>
    </source>
</evidence>
<dbReference type="AlphaFoldDB" id="A0A9P6STH6"/>
<sequence length="107" mass="11494">MRDGCDLNASKGGIEGDESDSRLQRSSFSALAPPGAKWNRVGELGELAGEEDTDEDEDEDEDEEEDNDPESVNEGVGGCDKDDDLEGAEGRRKGWKKGEVGDEADDS</sequence>
<feature type="compositionally biased region" description="Basic and acidic residues" evidence="1">
    <location>
        <begin position="88"/>
        <end position="100"/>
    </location>
</feature>
<evidence type="ECO:0000313" key="2">
    <source>
        <dbReference type="EMBL" id="KAG0000555.1"/>
    </source>
</evidence>
<dbReference type="EMBL" id="JAAAHW010000618">
    <property type="protein sequence ID" value="KAG0000555.1"/>
    <property type="molecule type" value="Genomic_DNA"/>
</dbReference>
<comment type="caution">
    <text evidence="2">The sequence shown here is derived from an EMBL/GenBank/DDBJ whole genome shotgun (WGS) entry which is preliminary data.</text>
</comment>
<feature type="compositionally biased region" description="Acidic residues" evidence="1">
    <location>
        <begin position="48"/>
        <end position="71"/>
    </location>
</feature>
<dbReference type="Proteomes" id="UP000749646">
    <property type="component" value="Unassembled WGS sequence"/>
</dbReference>
<keyword evidence="3" id="KW-1185">Reference proteome</keyword>